<reference evidence="2" key="1">
    <citation type="submission" date="2017-01" db="EMBL/GenBank/DDBJ databases">
        <title>Comparative genomics of anhydrobiosis in the tardigrade Hypsibius dujardini.</title>
        <authorList>
            <person name="Yoshida Y."/>
            <person name="Koutsovoulos G."/>
            <person name="Laetsch D."/>
            <person name="Stevens L."/>
            <person name="Kumar S."/>
            <person name="Horikawa D."/>
            <person name="Ishino K."/>
            <person name="Komine S."/>
            <person name="Tomita M."/>
            <person name="Blaxter M."/>
            <person name="Arakawa K."/>
        </authorList>
    </citation>
    <scope>NUCLEOTIDE SEQUENCE [LARGE SCALE GENOMIC DNA]</scope>
    <source>
        <strain evidence="2">Z151</strain>
    </source>
</reference>
<accession>A0A9X6NJ52</accession>
<keyword evidence="2" id="KW-1185">Reference proteome</keyword>
<organism evidence="1 2">
    <name type="scientific">Hypsibius exemplaris</name>
    <name type="common">Freshwater tardigrade</name>
    <dbReference type="NCBI Taxonomy" id="2072580"/>
    <lineage>
        <taxon>Eukaryota</taxon>
        <taxon>Metazoa</taxon>
        <taxon>Ecdysozoa</taxon>
        <taxon>Tardigrada</taxon>
        <taxon>Eutardigrada</taxon>
        <taxon>Parachela</taxon>
        <taxon>Hypsibioidea</taxon>
        <taxon>Hypsibiidae</taxon>
        <taxon>Hypsibius</taxon>
    </lineage>
</organism>
<sequence length="82" mass="9152">MKSVIPAQVMWLDTPGQNVTNFRAAVNRTANTVELRVEIPAPHDRLFFTIRATHSLILESMRPEPIVNPQLVLGCFDVAPAK</sequence>
<evidence type="ECO:0000313" key="2">
    <source>
        <dbReference type="Proteomes" id="UP000192578"/>
    </source>
</evidence>
<feature type="non-terminal residue" evidence="1">
    <location>
        <position position="1"/>
    </location>
</feature>
<dbReference type="Proteomes" id="UP000192578">
    <property type="component" value="Unassembled WGS sequence"/>
</dbReference>
<proteinExistence type="predicted"/>
<gene>
    <name evidence="1" type="ORF">BV898_18092</name>
</gene>
<comment type="caution">
    <text evidence="1">The sequence shown here is derived from an EMBL/GenBank/DDBJ whole genome shotgun (WGS) entry which is preliminary data.</text>
</comment>
<evidence type="ECO:0000313" key="1">
    <source>
        <dbReference type="EMBL" id="OWA53671.1"/>
    </source>
</evidence>
<name>A0A9X6NJ52_HYPEX</name>
<dbReference type="AlphaFoldDB" id="A0A9X6NJ52"/>
<dbReference type="EMBL" id="MTYJ01000338">
    <property type="protein sequence ID" value="OWA53671.1"/>
    <property type="molecule type" value="Genomic_DNA"/>
</dbReference>
<protein>
    <submittedName>
        <fullName evidence="1">Uncharacterized protein</fullName>
    </submittedName>
</protein>